<dbReference type="InterPro" id="IPR013320">
    <property type="entry name" value="ConA-like_dom_sf"/>
</dbReference>
<dbReference type="SUPFAM" id="SSF49899">
    <property type="entry name" value="Concanavalin A-like lectins/glucanases"/>
    <property type="match status" value="1"/>
</dbReference>
<dbReference type="GO" id="GO:0016829">
    <property type="term" value="F:lyase activity"/>
    <property type="evidence" value="ECO:0007669"/>
    <property type="project" value="UniProtKB-KW"/>
</dbReference>
<keyword evidence="2" id="KW-0456">Lyase</keyword>
<name>A0ABV7FCW6_9GAMM</name>
<gene>
    <name evidence="2" type="ORF">ACFODX_02420</name>
</gene>
<dbReference type="Pfam" id="PF14099">
    <property type="entry name" value="Polysacc_lyase"/>
    <property type="match status" value="1"/>
</dbReference>
<dbReference type="InterPro" id="IPR025975">
    <property type="entry name" value="Polysacc_lyase"/>
</dbReference>
<accession>A0ABV7FCW6</accession>
<sequence length="258" mass="29239">MKNRLSASTAALILAFATNIPAQAKILWQGDFETGDMSQWSTPIHPAGHSLVKDCVFDGSYAGKITLSGDESFLWRGNKDLNRSEFHHRYTAGEDGEGSTHEASDTFFAFSFYLPQQLSEHKHELGYWESDKTWQQMFRFNIHGSELSFQETAAKNVLWKLPNGAAPGQWHRIALQIHWSTDATKGAVEVWVNGKHMGKHNFQTLPVKDALMFTQIGILRSQENTRETIYVDGALRTDNLTELLERNRHLMGKTCDQP</sequence>
<dbReference type="EMBL" id="JBHRTF010000002">
    <property type="protein sequence ID" value="MFC3114393.1"/>
    <property type="molecule type" value="Genomic_DNA"/>
</dbReference>
<evidence type="ECO:0000256" key="1">
    <source>
        <dbReference type="SAM" id="SignalP"/>
    </source>
</evidence>
<feature type="signal peptide" evidence="1">
    <location>
        <begin position="1"/>
        <end position="24"/>
    </location>
</feature>
<dbReference type="Proteomes" id="UP001595555">
    <property type="component" value="Unassembled WGS sequence"/>
</dbReference>
<protein>
    <submittedName>
        <fullName evidence="2">Polysaccharide lyase</fullName>
    </submittedName>
</protein>
<organism evidence="2 3">
    <name type="scientific">Cellvibrio fontiphilus</name>
    <dbReference type="NCBI Taxonomy" id="1815559"/>
    <lineage>
        <taxon>Bacteria</taxon>
        <taxon>Pseudomonadati</taxon>
        <taxon>Pseudomonadota</taxon>
        <taxon>Gammaproteobacteria</taxon>
        <taxon>Cellvibrionales</taxon>
        <taxon>Cellvibrionaceae</taxon>
        <taxon>Cellvibrio</taxon>
    </lineage>
</organism>
<reference evidence="3" key="1">
    <citation type="journal article" date="2019" name="Int. J. Syst. Evol. Microbiol.">
        <title>The Global Catalogue of Microorganisms (GCM) 10K type strain sequencing project: providing services to taxonomists for standard genome sequencing and annotation.</title>
        <authorList>
            <consortium name="The Broad Institute Genomics Platform"/>
            <consortium name="The Broad Institute Genome Sequencing Center for Infectious Disease"/>
            <person name="Wu L."/>
            <person name="Ma J."/>
        </authorList>
    </citation>
    <scope>NUCLEOTIDE SEQUENCE [LARGE SCALE GENOMIC DNA]</scope>
    <source>
        <strain evidence="3">KCTC 52237</strain>
    </source>
</reference>
<dbReference type="RefSeq" id="WP_378115697.1">
    <property type="nucleotide sequence ID" value="NZ_JBHRTF010000002.1"/>
</dbReference>
<keyword evidence="3" id="KW-1185">Reference proteome</keyword>
<feature type="chain" id="PRO_5045730420" evidence="1">
    <location>
        <begin position="25"/>
        <end position="258"/>
    </location>
</feature>
<dbReference type="Gene3D" id="2.60.120.200">
    <property type="match status" value="1"/>
</dbReference>
<proteinExistence type="predicted"/>
<evidence type="ECO:0000313" key="2">
    <source>
        <dbReference type="EMBL" id="MFC3114393.1"/>
    </source>
</evidence>
<evidence type="ECO:0000313" key="3">
    <source>
        <dbReference type="Proteomes" id="UP001595555"/>
    </source>
</evidence>
<comment type="caution">
    <text evidence="2">The sequence shown here is derived from an EMBL/GenBank/DDBJ whole genome shotgun (WGS) entry which is preliminary data.</text>
</comment>
<keyword evidence="1" id="KW-0732">Signal</keyword>